<keyword evidence="1" id="KW-0812">Transmembrane</keyword>
<evidence type="ECO:0000256" key="1">
    <source>
        <dbReference type="SAM" id="Phobius"/>
    </source>
</evidence>
<keyword evidence="3" id="KW-1185">Reference proteome</keyword>
<organism evidence="2 3">
    <name type="scientific">Rhodopseudomonas rhenobacensis</name>
    <dbReference type="NCBI Taxonomy" id="87461"/>
    <lineage>
        <taxon>Bacteria</taxon>
        <taxon>Pseudomonadati</taxon>
        <taxon>Pseudomonadota</taxon>
        <taxon>Alphaproteobacteria</taxon>
        <taxon>Hyphomicrobiales</taxon>
        <taxon>Nitrobacteraceae</taxon>
        <taxon>Rhodopseudomonas</taxon>
    </lineage>
</organism>
<keyword evidence="1" id="KW-0472">Membrane</keyword>
<sequence length="48" mass="5400">MGDHWRSSRPGMDAMSGIGEPVARYFTGWIVSLALTVGTILVVWRYQM</sequence>
<name>A0A7W7Z7Z7_9BRAD</name>
<proteinExistence type="predicted"/>
<dbReference type="RefSeq" id="WP_184262250.1">
    <property type="nucleotide sequence ID" value="NZ_JACHIH010000044.1"/>
</dbReference>
<dbReference type="Proteomes" id="UP000542353">
    <property type="component" value="Unassembled WGS sequence"/>
</dbReference>
<evidence type="ECO:0000313" key="3">
    <source>
        <dbReference type="Proteomes" id="UP000542353"/>
    </source>
</evidence>
<keyword evidence="1" id="KW-1133">Transmembrane helix</keyword>
<dbReference type="AlphaFoldDB" id="A0A7W7Z7Z7"/>
<dbReference type="EMBL" id="JACHIH010000044">
    <property type="protein sequence ID" value="MBB5049706.1"/>
    <property type="molecule type" value="Genomic_DNA"/>
</dbReference>
<gene>
    <name evidence="2" type="ORF">HNR60_004488</name>
</gene>
<protein>
    <submittedName>
        <fullName evidence="2">Uncharacterized protein</fullName>
    </submittedName>
</protein>
<comment type="caution">
    <text evidence="2">The sequence shown here is derived from an EMBL/GenBank/DDBJ whole genome shotgun (WGS) entry which is preliminary data.</text>
</comment>
<feature type="transmembrane region" description="Helical" evidence="1">
    <location>
        <begin position="22"/>
        <end position="44"/>
    </location>
</feature>
<accession>A0A7W7Z7Z7</accession>
<reference evidence="2 3" key="1">
    <citation type="submission" date="2020-08" db="EMBL/GenBank/DDBJ databases">
        <title>Genomic Encyclopedia of Type Strains, Phase IV (KMG-IV): sequencing the most valuable type-strain genomes for metagenomic binning, comparative biology and taxonomic classification.</title>
        <authorList>
            <person name="Goeker M."/>
        </authorList>
    </citation>
    <scope>NUCLEOTIDE SEQUENCE [LARGE SCALE GENOMIC DNA]</scope>
    <source>
        <strain evidence="2 3">DSM 12706</strain>
    </source>
</reference>
<evidence type="ECO:0000313" key="2">
    <source>
        <dbReference type="EMBL" id="MBB5049706.1"/>
    </source>
</evidence>